<gene>
    <name evidence="1" type="ordered locus">GM21_1212</name>
</gene>
<dbReference type="PANTHER" id="PTHR35564:SF4">
    <property type="entry name" value="CYTOPLASMIC PROTEIN"/>
    <property type="match status" value="1"/>
</dbReference>
<accession>C6E3K8</accession>
<dbReference type="OrthoDB" id="1523296at2"/>
<dbReference type="EMBL" id="CP001661">
    <property type="protein sequence ID" value="ACT17273.1"/>
    <property type="molecule type" value="Genomic_DNA"/>
</dbReference>
<organism evidence="1">
    <name type="scientific">Geobacter sp. (strain M21)</name>
    <dbReference type="NCBI Taxonomy" id="443144"/>
    <lineage>
        <taxon>Bacteria</taxon>
        <taxon>Pseudomonadati</taxon>
        <taxon>Thermodesulfobacteriota</taxon>
        <taxon>Desulfuromonadia</taxon>
        <taxon>Geobacterales</taxon>
        <taxon>Geobacteraceae</taxon>
        <taxon>Geobacter</taxon>
    </lineage>
</organism>
<protein>
    <submittedName>
        <fullName evidence="1">Type VI secretion protein, VC_A0111 family</fullName>
    </submittedName>
</protein>
<proteinExistence type="predicted"/>
<dbReference type="STRING" id="443144.GM21_1212"/>
<dbReference type="PANTHER" id="PTHR35564">
    <property type="match status" value="1"/>
</dbReference>
<reference evidence="1" key="1">
    <citation type="submission" date="2009-07" db="EMBL/GenBank/DDBJ databases">
        <title>Complete sequence of Geobacter sp. M21.</title>
        <authorList>
            <consortium name="US DOE Joint Genome Institute"/>
            <person name="Lucas S."/>
            <person name="Copeland A."/>
            <person name="Lapidus A."/>
            <person name="Glavina del Rio T."/>
            <person name="Dalin E."/>
            <person name="Tice H."/>
            <person name="Bruce D."/>
            <person name="Goodwin L."/>
            <person name="Pitluck S."/>
            <person name="Saunders E."/>
            <person name="Brettin T."/>
            <person name="Detter J.C."/>
            <person name="Han C."/>
            <person name="Larimer F."/>
            <person name="Land M."/>
            <person name="Hauser L."/>
            <person name="Kyrpides N."/>
            <person name="Ovchinnikova G."/>
            <person name="Lovley D."/>
        </authorList>
    </citation>
    <scope>NUCLEOTIDE SEQUENCE [LARGE SCALE GENOMIC DNA]</scope>
    <source>
        <strain evidence="1">M21</strain>
    </source>
</reference>
<dbReference type="NCBIfam" id="TIGR03347">
    <property type="entry name" value="VI_chp_1"/>
    <property type="match status" value="1"/>
</dbReference>
<sequence length="344" mass="38301">MRSAGTEGCPEARKRLLREFHRHSFYQAVNYLERSRFGGRDFGQAMSPKEEPVRFRARTGFSFPASDIANLEEGKDGAPPQMEVAFMGVVGPSGTLPNWYHELALERGRAKDPAMIAFYDLFHHRLISLFYLVWKRGRVMPGKKSDHSDRFSNYLLNLIGLGTPGIAGVCSPGRVPLFFCGQISRNIPTAGMVAAVVQYQLGLTAEVEQFVPRLIALEPEERTTVGEGNCVLGKNASCGGEVWESQTTFRLCLGPMFFREFNNMLPGGDRLASLVALVRYLVGVEYEFEVRLVLKKEEVPTLKLGETGPDAPRLGLSMWMKTPGTTLSVDPYVTLREDDLARSV</sequence>
<dbReference type="HOGENOM" id="CLU_048238_1_0_7"/>
<dbReference type="KEGG" id="gem:GM21_1212"/>
<dbReference type="AlphaFoldDB" id="C6E3K8"/>
<evidence type="ECO:0000313" key="1">
    <source>
        <dbReference type="EMBL" id="ACT17273.1"/>
    </source>
</evidence>
<dbReference type="InterPro" id="IPR010732">
    <property type="entry name" value="T6SS_TssG-like"/>
</dbReference>
<dbReference type="eggNOG" id="COG3520">
    <property type="taxonomic scope" value="Bacteria"/>
</dbReference>
<name>C6E3K8_GEOSM</name>
<dbReference type="Pfam" id="PF06996">
    <property type="entry name" value="T6SS_TssG"/>
    <property type="match status" value="1"/>
</dbReference>